<feature type="region of interest" description="Disordered" evidence="13">
    <location>
        <begin position="292"/>
        <end position="459"/>
    </location>
</feature>
<dbReference type="EC" id="2.3.2.27" evidence="3"/>
<dbReference type="GO" id="GO:0016567">
    <property type="term" value="P:protein ubiquitination"/>
    <property type="evidence" value="ECO:0007669"/>
    <property type="project" value="TreeGrafter"/>
</dbReference>
<comment type="subcellular location">
    <subcellularLocation>
        <location evidence="2">Membrane</location>
        <topology evidence="2">Multi-pass membrane protein</topology>
    </subcellularLocation>
</comment>
<evidence type="ECO:0000256" key="14">
    <source>
        <dbReference type="SAM" id="Phobius"/>
    </source>
</evidence>
<dbReference type="InterPro" id="IPR011016">
    <property type="entry name" value="Znf_RING-CH"/>
</dbReference>
<dbReference type="PANTHER" id="PTHR45977:SF4">
    <property type="entry name" value="RING-TYPE DOMAIN-CONTAINING PROTEIN"/>
    <property type="match status" value="1"/>
</dbReference>
<evidence type="ECO:0000313" key="16">
    <source>
        <dbReference type="EMBL" id="ORZ40566.1"/>
    </source>
</evidence>
<keyword evidence="4" id="KW-0808">Transferase</keyword>
<dbReference type="PROSITE" id="PS50089">
    <property type="entry name" value="ZF_RING_2"/>
    <property type="match status" value="1"/>
</dbReference>
<keyword evidence="9" id="KW-0862">Zinc</keyword>
<dbReference type="GO" id="GO:0006511">
    <property type="term" value="P:ubiquitin-dependent protein catabolic process"/>
    <property type="evidence" value="ECO:0007669"/>
    <property type="project" value="TreeGrafter"/>
</dbReference>
<evidence type="ECO:0000256" key="2">
    <source>
        <dbReference type="ARBA" id="ARBA00004141"/>
    </source>
</evidence>
<sequence length="624" mass="68230">MSDQQQQQNPLDTVSTAIVERRSFDQGQLRQSFTSTTVQYLLRWSQVSLTQRTTATLIDPTGGRRGICTPVVPNGPQHIACSRSRMGQGDQSTIRRTTLANLPIPVLLLTDQAYSIELAKAVTSVNVSLSSPSDVANSPNRVLFTLNPRAEVGMSTASTWSIVGITVGVALGAIVLTSLLMHVQLWRMRRARARKAFVRAVHDVEDRVLAHHQGENDDNDHEHVEDHLLSKAMLDDLPIKPYSTSATRAKAARDRRVQSWLVPQDQEGHLLPLSPRMRTSIVSRGSSIYLRGRCRRNESKDKIKENMSPNARARSPLATDRVPRDPPTAKRARPVSFHPDTRGGNDNDESDAFVVPPMSPGVPSPPASPTVGTRPALKPFAQPAQKRGSWASLDANPRAKLAENMGEGSKRTSRPLSMLNPASAAAAMPRKSTDTTRRQSRPCSPYLHADTDPMTLSGPGSVVTSASASVNDSCPICVDVLVEGDQVRELPCAHVFHVACVDTWLTEEIGQCPLCKFDVRGWWDREMADGDDEEEETESSSEEEEQQQAKAKQGKGRWFARAFGRKAKEQLDEERGLEPMPSVKSHKAEELAPAEPVAATLDAYPAEEAHVAVAGAAEAQASDK</sequence>
<evidence type="ECO:0000256" key="9">
    <source>
        <dbReference type="ARBA" id="ARBA00022833"/>
    </source>
</evidence>
<dbReference type="Gene3D" id="3.30.40.10">
    <property type="entry name" value="Zinc/RING finger domain, C3HC4 (zinc finger)"/>
    <property type="match status" value="1"/>
</dbReference>
<comment type="caution">
    <text evidence="16">The sequence shown here is derived from an EMBL/GenBank/DDBJ whole genome shotgun (WGS) entry which is preliminary data.</text>
</comment>
<feature type="compositionally biased region" description="Basic and acidic residues" evidence="13">
    <location>
        <begin position="295"/>
        <end position="305"/>
    </location>
</feature>
<dbReference type="STRING" id="765915.A0A1Y2I121"/>
<feature type="region of interest" description="Disordered" evidence="13">
    <location>
        <begin position="529"/>
        <end position="591"/>
    </location>
</feature>
<feature type="transmembrane region" description="Helical" evidence="14">
    <location>
        <begin position="160"/>
        <end position="185"/>
    </location>
</feature>
<dbReference type="SUPFAM" id="SSF57850">
    <property type="entry name" value="RING/U-box"/>
    <property type="match status" value="1"/>
</dbReference>
<dbReference type="SMART" id="SM00744">
    <property type="entry name" value="RINGv"/>
    <property type="match status" value="1"/>
</dbReference>
<evidence type="ECO:0000256" key="13">
    <source>
        <dbReference type="SAM" id="MobiDB-lite"/>
    </source>
</evidence>
<evidence type="ECO:0000256" key="10">
    <source>
        <dbReference type="ARBA" id="ARBA00022989"/>
    </source>
</evidence>
<reference evidence="16 17" key="1">
    <citation type="submission" date="2016-07" db="EMBL/GenBank/DDBJ databases">
        <title>Pervasive Adenine N6-methylation of Active Genes in Fungi.</title>
        <authorList>
            <consortium name="DOE Joint Genome Institute"/>
            <person name="Mondo S.J."/>
            <person name="Dannebaum R.O."/>
            <person name="Kuo R.C."/>
            <person name="Labutti K."/>
            <person name="Haridas S."/>
            <person name="Kuo A."/>
            <person name="Salamov A."/>
            <person name="Ahrendt S.R."/>
            <person name="Lipzen A."/>
            <person name="Sullivan W."/>
            <person name="Andreopoulos W.B."/>
            <person name="Clum A."/>
            <person name="Lindquist E."/>
            <person name="Daum C."/>
            <person name="Ramamoorthy G.K."/>
            <person name="Gryganskyi A."/>
            <person name="Culley D."/>
            <person name="Magnuson J.K."/>
            <person name="James T.Y."/>
            <person name="O'Malley M.A."/>
            <person name="Stajich J.E."/>
            <person name="Spatafora J.W."/>
            <person name="Visel A."/>
            <person name="Grigoriev I.V."/>
        </authorList>
    </citation>
    <scope>NUCLEOTIDE SEQUENCE [LARGE SCALE GENOMIC DNA]</scope>
    <source>
        <strain evidence="16 17">PL171</strain>
    </source>
</reference>
<keyword evidence="11 14" id="KW-0472">Membrane</keyword>
<evidence type="ECO:0000256" key="5">
    <source>
        <dbReference type="ARBA" id="ARBA00022692"/>
    </source>
</evidence>
<dbReference type="Pfam" id="PF13639">
    <property type="entry name" value="zf-RING_2"/>
    <property type="match status" value="1"/>
</dbReference>
<dbReference type="SMART" id="SM00184">
    <property type="entry name" value="RING"/>
    <property type="match status" value="1"/>
</dbReference>
<gene>
    <name evidence="16" type="ORF">BCR44DRAFT_1425305</name>
</gene>
<protein>
    <recommendedName>
        <fullName evidence="3">RING-type E3 ubiquitin transferase</fullName>
        <ecNumber evidence="3">2.3.2.27</ecNumber>
    </recommendedName>
</protein>
<keyword evidence="7 12" id="KW-0863">Zinc-finger</keyword>
<evidence type="ECO:0000256" key="7">
    <source>
        <dbReference type="ARBA" id="ARBA00022771"/>
    </source>
</evidence>
<evidence type="ECO:0000256" key="12">
    <source>
        <dbReference type="PROSITE-ProRule" id="PRU00175"/>
    </source>
</evidence>
<evidence type="ECO:0000256" key="4">
    <source>
        <dbReference type="ARBA" id="ARBA00022679"/>
    </source>
</evidence>
<dbReference type="GO" id="GO:0061630">
    <property type="term" value="F:ubiquitin protein ligase activity"/>
    <property type="evidence" value="ECO:0007669"/>
    <property type="project" value="UniProtKB-EC"/>
</dbReference>
<accession>A0A1Y2I121</accession>
<dbReference type="EMBL" id="MCFL01000003">
    <property type="protein sequence ID" value="ORZ40566.1"/>
    <property type="molecule type" value="Genomic_DNA"/>
</dbReference>
<keyword evidence="8" id="KW-0833">Ubl conjugation pathway</keyword>
<dbReference type="InterPro" id="IPR013083">
    <property type="entry name" value="Znf_RING/FYVE/PHD"/>
</dbReference>
<dbReference type="PANTHER" id="PTHR45977">
    <property type="entry name" value="TARGET OF ERK KINASE MPK-1"/>
    <property type="match status" value="1"/>
</dbReference>
<dbReference type="OrthoDB" id="8062037at2759"/>
<organism evidence="16 17">
    <name type="scientific">Catenaria anguillulae PL171</name>
    <dbReference type="NCBI Taxonomy" id="765915"/>
    <lineage>
        <taxon>Eukaryota</taxon>
        <taxon>Fungi</taxon>
        <taxon>Fungi incertae sedis</taxon>
        <taxon>Blastocladiomycota</taxon>
        <taxon>Blastocladiomycetes</taxon>
        <taxon>Blastocladiales</taxon>
        <taxon>Catenariaceae</taxon>
        <taxon>Catenaria</taxon>
    </lineage>
</organism>
<feature type="compositionally biased region" description="Pro residues" evidence="13">
    <location>
        <begin position="357"/>
        <end position="368"/>
    </location>
</feature>
<feature type="domain" description="RING-type" evidence="15">
    <location>
        <begin position="474"/>
        <end position="516"/>
    </location>
</feature>
<evidence type="ECO:0000313" key="17">
    <source>
        <dbReference type="Proteomes" id="UP000193411"/>
    </source>
</evidence>
<evidence type="ECO:0000256" key="3">
    <source>
        <dbReference type="ARBA" id="ARBA00012483"/>
    </source>
</evidence>
<dbReference type="InterPro" id="IPR001841">
    <property type="entry name" value="Znf_RING"/>
</dbReference>
<evidence type="ECO:0000259" key="15">
    <source>
        <dbReference type="PROSITE" id="PS50089"/>
    </source>
</evidence>
<evidence type="ECO:0000256" key="6">
    <source>
        <dbReference type="ARBA" id="ARBA00022723"/>
    </source>
</evidence>
<dbReference type="Proteomes" id="UP000193411">
    <property type="component" value="Unassembled WGS sequence"/>
</dbReference>
<keyword evidence="6" id="KW-0479">Metal-binding</keyword>
<keyword evidence="17" id="KW-1185">Reference proteome</keyword>
<dbReference type="GO" id="GO:0016020">
    <property type="term" value="C:membrane"/>
    <property type="evidence" value="ECO:0007669"/>
    <property type="project" value="UniProtKB-SubCell"/>
</dbReference>
<feature type="compositionally biased region" description="Acidic residues" evidence="13">
    <location>
        <begin position="529"/>
        <end position="546"/>
    </location>
</feature>
<evidence type="ECO:0000256" key="8">
    <source>
        <dbReference type="ARBA" id="ARBA00022786"/>
    </source>
</evidence>
<name>A0A1Y2I121_9FUNG</name>
<evidence type="ECO:0000256" key="1">
    <source>
        <dbReference type="ARBA" id="ARBA00000900"/>
    </source>
</evidence>
<proteinExistence type="predicted"/>
<dbReference type="GO" id="GO:0008270">
    <property type="term" value="F:zinc ion binding"/>
    <property type="evidence" value="ECO:0007669"/>
    <property type="project" value="UniProtKB-KW"/>
</dbReference>
<evidence type="ECO:0000256" key="11">
    <source>
        <dbReference type="ARBA" id="ARBA00023136"/>
    </source>
</evidence>
<comment type="catalytic activity">
    <reaction evidence="1">
        <text>S-ubiquitinyl-[E2 ubiquitin-conjugating enzyme]-L-cysteine + [acceptor protein]-L-lysine = [E2 ubiquitin-conjugating enzyme]-L-cysteine + N(6)-ubiquitinyl-[acceptor protein]-L-lysine.</text>
        <dbReference type="EC" id="2.3.2.27"/>
    </reaction>
</comment>
<feature type="compositionally biased region" description="Basic and acidic residues" evidence="13">
    <location>
        <begin position="566"/>
        <end position="577"/>
    </location>
</feature>
<dbReference type="AlphaFoldDB" id="A0A1Y2I121"/>
<keyword evidence="5 14" id="KW-0812">Transmembrane</keyword>
<keyword evidence="10 14" id="KW-1133">Transmembrane helix</keyword>